<name>A0A1B7NXJ9_9EURO</name>
<dbReference type="Proteomes" id="UP000091918">
    <property type="component" value="Unassembled WGS sequence"/>
</dbReference>
<reference evidence="1 2" key="1">
    <citation type="submission" date="2015-07" db="EMBL/GenBank/DDBJ databases">
        <title>Emmonsia species relationships and genome sequence.</title>
        <authorList>
            <person name="Cuomo C.A."/>
            <person name="Schwartz I.S."/>
            <person name="Kenyon C."/>
            <person name="de Hoog G.S."/>
            <person name="Govender N.P."/>
            <person name="Botha A."/>
            <person name="Moreno L."/>
            <person name="de Vries M."/>
            <person name="Munoz J.F."/>
            <person name="Stielow J.B."/>
        </authorList>
    </citation>
    <scope>NUCLEOTIDE SEQUENCE [LARGE SCALE GENOMIC DNA]</scope>
    <source>
        <strain evidence="1 2">CBS 136260</strain>
    </source>
</reference>
<protein>
    <submittedName>
        <fullName evidence="1">Uncharacterized protein</fullName>
    </submittedName>
</protein>
<dbReference type="EMBL" id="LGUA01000495">
    <property type="protein sequence ID" value="OAX81337.1"/>
    <property type="molecule type" value="Genomic_DNA"/>
</dbReference>
<dbReference type="AlphaFoldDB" id="A0A1B7NXJ9"/>
<keyword evidence="2" id="KW-1185">Reference proteome</keyword>
<organism evidence="1 2">
    <name type="scientific">Emergomyces africanus</name>
    <dbReference type="NCBI Taxonomy" id="1955775"/>
    <lineage>
        <taxon>Eukaryota</taxon>
        <taxon>Fungi</taxon>
        <taxon>Dikarya</taxon>
        <taxon>Ascomycota</taxon>
        <taxon>Pezizomycotina</taxon>
        <taxon>Eurotiomycetes</taxon>
        <taxon>Eurotiomycetidae</taxon>
        <taxon>Onygenales</taxon>
        <taxon>Ajellomycetaceae</taxon>
        <taxon>Emergomyces</taxon>
    </lineage>
</organism>
<gene>
    <name evidence="1" type="ORF">ACJ72_04322</name>
</gene>
<accession>A0A1B7NXJ9</accession>
<evidence type="ECO:0000313" key="2">
    <source>
        <dbReference type="Proteomes" id="UP000091918"/>
    </source>
</evidence>
<evidence type="ECO:0000313" key="1">
    <source>
        <dbReference type="EMBL" id="OAX81337.1"/>
    </source>
</evidence>
<sequence length="91" mass="10545">MSLEHIIQRSQVLRTGMALTLNSDSGHADVVYPAEIDKIIYHQDARKTKRRWHEVMMPSMNLRTHGFGFYKKDRLTGFYVHPGSDCPVEVE</sequence>
<proteinExistence type="predicted"/>
<comment type="caution">
    <text evidence="1">The sequence shown here is derived from an EMBL/GenBank/DDBJ whole genome shotgun (WGS) entry which is preliminary data.</text>
</comment>